<dbReference type="Pfam" id="PF00353">
    <property type="entry name" value="HemolysinCabind"/>
    <property type="match status" value="1"/>
</dbReference>
<dbReference type="InterPro" id="IPR001343">
    <property type="entry name" value="Hemolysn_Ca-bd"/>
</dbReference>
<dbReference type="Pfam" id="PF00413">
    <property type="entry name" value="Peptidase_M10"/>
    <property type="match status" value="1"/>
</dbReference>
<dbReference type="InterPro" id="IPR018511">
    <property type="entry name" value="Hemolysin-typ_Ca-bd_CS"/>
</dbReference>
<dbReference type="InterPro" id="IPR050557">
    <property type="entry name" value="RTX_toxin/Mannuronan_C5-epim"/>
</dbReference>
<keyword evidence="4" id="KW-0645">Protease</keyword>
<comment type="subcellular location">
    <subcellularLocation>
        <location evidence="1">Secreted</location>
    </subcellularLocation>
</comment>
<evidence type="ECO:0000256" key="5">
    <source>
        <dbReference type="ARBA" id="ARBA00022723"/>
    </source>
</evidence>
<evidence type="ECO:0000256" key="6">
    <source>
        <dbReference type="ARBA" id="ARBA00022801"/>
    </source>
</evidence>
<dbReference type="InterPro" id="IPR001818">
    <property type="entry name" value="Pept_M10_metallopeptidase"/>
</dbReference>
<dbReference type="SUPFAM" id="SSF51120">
    <property type="entry name" value="beta-Roll"/>
    <property type="match status" value="1"/>
</dbReference>
<comment type="similarity">
    <text evidence="2">Belongs to the peptidase M10B family.</text>
</comment>
<feature type="domain" description="Peptidase metallopeptidase" evidence="8">
    <location>
        <begin position="2"/>
        <end position="174"/>
    </location>
</feature>
<dbReference type="RefSeq" id="WP_196265107.1">
    <property type="nucleotide sequence ID" value="NZ_JADQDN010000011.1"/>
</dbReference>
<evidence type="ECO:0000313" key="9">
    <source>
        <dbReference type="EMBL" id="MBF9197751.1"/>
    </source>
</evidence>
<keyword evidence="10" id="KW-1185">Reference proteome</keyword>
<dbReference type="Gene3D" id="2.150.10.10">
    <property type="entry name" value="Serralysin-like metalloprotease, C-terminal"/>
    <property type="match status" value="1"/>
</dbReference>
<evidence type="ECO:0000259" key="8">
    <source>
        <dbReference type="SMART" id="SM00235"/>
    </source>
</evidence>
<dbReference type="Proteomes" id="UP000611708">
    <property type="component" value="Unassembled WGS sequence"/>
</dbReference>
<comment type="caution">
    <text evidence="9">The sequence shown here is derived from an EMBL/GenBank/DDBJ whole genome shotgun (WGS) entry which is preliminary data.</text>
</comment>
<dbReference type="PANTHER" id="PTHR38340:SF1">
    <property type="entry name" value="S-LAYER PROTEIN"/>
    <property type="match status" value="1"/>
</dbReference>
<keyword evidence="5" id="KW-0479">Metal-binding</keyword>
<keyword evidence="3" id="KW-0964">Secreted</keyword>
<dbReference type="PRINTS" id="PR00138">
    <property type="entry name" value="MATRIXIN"/>
</dbReference>
<dbReference type="EMBL" id="JADQDN010000011">
    <property type="protein sequence ID" value="MBF9197751.1"/>
    <property type="molecule type" value="Genomic_DNA"/>
</dbReference>
<dbReference type="PANTHER" id="PTHR38340">
    <property type="entry name" value="S-LAYER PROTEIN"/>
    <property type="match status" value="1"/>
</dbReference>
<name>A0ABS0HW66_9HYPH</name>
<keyword evidence="9" id="KW-0482">Metalloprotease</keyword>
<evidence type="ECO:0000256" key="3">
    <source>
        <dbReference type="ARBA" id="ARBA00022525"/>
    </source>
</evidence>
<dbReference type="InterPro" id="IPR034033">
    <property type="entry name" value="Serralysin-like"/>
</dbReference>
<dbReference type="SMART" id="SM00235">
    <property type="entry name" value="ZnMc"/>
    <property type="match status" value="1"/>
</dbReference>
<dbReference type="InterPro" id="IPR006026">
    <property type="entry name" value="Peptidase_Metallo"/>
</dbReference>
<evidence type="ECO:0000256" key="2">
    <source>
        <dbReference type="ARBA" id="ARBA00009490"/>
    </source>
</evidence>
<dbReference type="CDD" id="cd04277">
    <property type="entry name" value="ZnMc_serralysin_like"/>
    <property type="match status" value="1"/>
</dbReference>
<reference evidence="9 10" key="1">
    <citation type="submission" date="2020-11" db="EMBL/GenBank/DDBJ databases">
        <authorList>
            <person name="Kim M.K."/>
        </authorList>
    </citation>
    <scope>NUCLEOTIDE SEQUENCE [LARGE SCALE GENOMIC DNA]</scope>
    <source>
        <strain evidence="9 10">BT290</strain>
    </source>
</reference>
<proteinExistence type="inferred from homology"/>
<sequence length="370" mass="40266">MKLTKSPVFITYSFPSKIADHEKGANPDLVDTWHAFSRKEQQEARDALKQWGDASGITFLETKGGKGDIQFSWMYTGGDNSGLGYQPSAYTPYPEKPQYYTYFDDVGGDIYLNSLLETYFNENKNFKAYVLLHEIGHALGFKHTFDSSKPMNPAVLTEAYDNTSYSVMSYTYTEPPTKLGPFDIQAARALYGSPKMDGKQTAAWSWNAKKEILTQVGKAGADILRGTSVKDVIKGAAGNDVIQGFIGNDTLSGGDGEDVMIGGPGRDVFIFDTAPALSGDGDTIYDFVAKDDAINLSSKIFLTLGPKGKLAGDSFVIASKAQDESDRIIFDGGYTGSLFYDPDGTGSIQQIKIASLSYEAKLKAGHFLIT</sequence>
<dbReference type="SUPFAM" id="SSF55486">
    <property type="entry name" value="Metalloproteases ('zincins'), catalytic domain"/>
    <property type="match status" value="1"/>
</dbReference>
<evidence type="ECO:0000256" key="7">
    <source>
        <dbReference type="ARBA" id="ARBA00022833"/>
    </source>
</evidence>
<organism evidence="9 10">
    <name type="scientific">Microvirga terrestris</name>
    <dbReference type="NCBI Taxonomy" id="2791024"/>
    <lineage>
        <taxon>Bacteria</taxon>
        <taxon>Pseudomonadati</taxon>
        <taxon>Pseudomonadota</taxon>
        <taxon>Alphaproteobacteria</taxon>
        <taxon>Hyphomicrobiales</taxon>
        <taxon>Methylobacteriaceae</taxon>
        <taxon>Microvirga</taxon>
    </lineage>
</organism>
<accession>A0ABS0HW66</accession>
<dbReference type="GO" id="GO:0008237">
    <property type="term" value="F:metallopeptidase activity"/>
    <property type="evidence" value="ECO:0007669"/>
    <property type="project" value="UniProtKB-KW"/>
</dbReference>
<protein>
    <submittedName>
        <fullName evidence="9">Matrixin family metalloprotease</fullName>
    </submittedName>
</protein>
<dbReference type="InterPro" id="IPR011049">
    <property type="entry name" value="Serralysin-like_metalloprot_C"/>
</dbReference>
<keyword evidence="6" id="KW-0378">Hydrolase</keyword>
<evidence type="ECO:0000313" key="10">
    <source>
        <dbReference type="Proteomes" id="UP000611708"/>
    </source>
</evidence>
<dbReference type="InterPro" id="IPR024079">
    <property type="entry name" value="MetalloPept_cat_dom_sf"/>
</dbReference>
<dbReference type="PRINTS" id="PR00313">
    <property type="entry name" value="CABNDNGRPT"/>
</dbReference>
<dbReference type="Gene3D" id="3.40.390.10">
    <property type="entry name" value="Collagenase (Catalytic Domain)"/>
    <property type="match status" value="1"/>
</dbReference>
<gene>
    <name evidence="9" type="ORF">I2H36_17060</name>
</gene>
<dbReference type="InterPro" id="IPR021190">
    <property type="entry name" value="Pept_M10A"/>
</dbReference>
<evidence type="ECO:0000256" key="1">
    <source>
        <dbReference type="ARBA" id="ARBA00004613"/>
    </source>
</evidence>
<evidence type="ECO:0000256" key="4">
    <source>
        <dbReference type="ARBA" id="ARBA00022670"/>
    </source>
</evidence>
<keyword evidence="7" id="KW-0862">Zinc</keyword>
<dbReference type="PROSITE" id="PS00330">
    <property type="entry name" value="HEMOLYSIN_CALCIUM"/>
    <property type="match status" value="1"/>
</dbReference>